<name>A0A2V2VHY3_TRYCR</name>
<dbReference type="Pfam" id="PF24466">
    <property type="entry name" value="DUF7578"/>
    <property type="match status" value="1"/>
</dbReference>
<organism evidence="3 4">
    <name type="scientific">Trypanosoma cruzi</name>
    <dbReference type="NCBI Taxonomy" id="5693"/>
    <lineage>
        <taxon>Eukaryota</taxon>
        <taxon>Discoba</taxon>
        <taxon>Euglenozoa</taxon>
        <taxon>Kinetoplastea</taxon>
        <taxon>Metakinetoplastina</taxon>
        <taxon>Trypanosomatida</taxon>
        <taxon>Trypanosomatidae</taxon>
        <taxon>Trypanosoma</taxon>
        <taxon>Schizotrypanum</taxon>
    </lineage>
</organism>
<evidence type="ECO:0000259" key="2">
    <source>
        <dbReference type="Pfam" id="PF24466"/>
    </source>
</evidence>
<dbReference type="VEuPathDB" id="TriTrypDB:TcCL_NonESM12372"/>
<dbReference type="VEuPathDB" id="TriTrypDB:C4B63_3g1133"/>
<dbReference type="VEuPathDB" id="TriTrypDB:TcCLB.509717.176"/>
<dbReference type="VEuPathDB" id="TriTrypDB:C3747_261g58"/>
<evidence type="ECO:0000256" key="1">
    <source>
        <dbReference type="SAM" id="MobiDB-lite"/>
    </source>
</evidence>
<accession>A0A2V2VHY3</accession>
<gene>
    <name evidence="3" type="ORF">C3747_261g58</name>
</gene>
<proteinExistence type="predicted"/>
<protein>
    <submittedName>
        <fullName evidence="3">Putative retrotransposon hot spot protein (RHS)</fullName>
    </submittedName>
</protein>
<dbReference type="InterPro" id="IPR056000">
    <property type="entry name" value="DUF7578"/>
</dbReference>
<evidence type="ECO:0000313" key="3">
    <source>
        <dbReference type="EMBL" id="PWU96035.1"/>
    </source>
</evidence>
<dbReference type="EMBL" id="PRFC01000261">
    <property type="protein sequence ID" value="PWU96035.1"/>
    <property type="molecule type" value="Genomic_DNA"/>
</dbReference>
<feature type="compositionally biased region" description="Basic and acidic residues" evidence="1">
    <location>
        <begin position="24"/>
        <end position="37"/>
    </location>
</feature>
<dbReference type="Proteomes" id="UP000246078">
    <property type="component" value="Unassembled WGS sequence"/>
</dbReference>
<dbReference type="VEuPathDB" id="TriTrypDB:TcG_11721"/>
<dbReference type="AlphaFoldDB" id="A0A2V2VHY3"/>
<feature type="region of interest" description="Disordered" evidence="1">
    <location>
        <begin position="1"/>
        <end position="52"/>
    </location>
</feature>
<evidence type="ECO:0000313" key="4">
    <source>
        <dbReference type="Proteomes" id="UP000246078"/>
    </source>
</evidence>
<feature type="domain" description="DUF7578" evidence="2">
    <location>
        <begin position="72"/>
        <end position="133"/>
    </location>
</feature>
<reference evidence="3 4" key="1">
    <citation type="journal article" date="2018" name="Microb. Genom.">
        <title>Expanding an expanded genome: long-read sequencing of Trypanosoma cruzi.</title>
        <authorList>
            <person name="Berna L."/>
            <person name="Rodriguez M."/>
            <person name="Chiribao M.L."/>
            <person name="Parodi-Talice A."/>
            <person name="Pita S."/>
            <person name="Rijo G."/>
            <person name="Alvarez-Valin F."/>
            <person name="Robello C."/>
        </authorList>
    </citation>
    <scope>NUCLEOTIDE SEQUENCE [LARGE SCALE GENOMIC DNA]</scope>
    <source>
        <strain evidence="3 4">TCC</strain>
    </source>
</reference>
<sequence length="175" mass="19811">MPGRPESVQGGNVEIRAPTVPQGDCRKRTRPESHTDTDQPAATRRGVGKRQQPNWTLDSRVEDVLLEGKERITSKRLNEFLRNFLGGRGVVDANEDVSMEMFLTNPMLFSNGETLLCTIAEFPLCRETKILLEAAYTLKEKACSCLHTGGILKERIRSLPLQREHSTQPLFIYER</sequence>
<comment type="caution">
    <text evidence="3">The sequence shown here is derived from an EMBL/GenBank/DDBJ whole genome shotgun (WGS) entry which is preliminary data.</text>
</comment>